<keyword evidence="7 14" id="KW-0547">Nucleotide-binding</keyword>
<feature type="binding site" evidence="14">
    <location>
        <position position="303"/>
    </location>
    <ligand>
        <name>ATP</name>
        <dbReference type="ChEBI" id="CHEBI:30616"/>
    </ligand>
</feature>
<evidence type="ECO:0000256" key="1">
    <source>
        <dbReference type="ARBA" id="ARBA00007572"/>
    </source>
</evidence>
<organism evidence="18 19">
    <name type="scientific">Candidatus Iainarchaeum sp</name>
    <dbReference type="NCBI Taxonomy" id="3101447"/>
    <lineage>
        <taxon>Archaea</taxon>
        <taxon>Candidatus Iainarchaeota</taxon>
        <taxon>Candidatus Iainarchaeia</taxon>
        <taxon>Candidatus Iainarchaeales</taxon>
        <taxon>Candidatus Iainarchaeaceae</taxon>
        <taxon>Candidatus Iainarchaeum</taxon>
    </lineage>
</organism>
<dbReference type="InterPro" id="IPR050191">
    <property type="entry name" value="ATP-dep_DNA_ligase"/>
</dbReference>
<feature type="binding site" evidence="14">
    <location>
        <position position="373"/>
    </location>
    <ligand>
        <name>ATP</name>
        <dbReference type="ChEBI" id="CHEBI:30616"/>
    </ligand>
</feature>
<feature type="active site" description="N6-AMP-lysine intermediate" evidence="14">
    <location>
        <position position="283"/>
    </location>
</feature>
<evidence type="ECO:0000256" key="3">
    <source>
        <dbReference type="ARBA" id="ARBA00022598"/>
    </source>
</evidence>
<comment type="similarity">
    <text evidence="1 14 15">Belongs to the ATP-dependent DNA ligase family.</text>
</comment>
<evidence type="ECO:0000256" key="12">
    <source>
        <dbReference type="ARBA" id="ARBA00023204"/>
    </source>
</evidence>
<proteinExistence type="inferred from homology"/>
<dbReference type="SUPFAM" id="SSF50249">
    <property type="entry name" value="Nucleic acid-binding proteins"/>
    <property type="match status" value="1"/>
</dbReference>
<dbReference type="InterPro" id="IPR012309">
    <property type="entry name" value="DNA_ligase_ATP-dep_C"/>
</dbReference>
<keyword evidence="9 14" id="KW-0067">ATP-binding</keyword>
<evidence type="ECO:0000256" key="9">
    <source>
        <dbReference type="ARBA" id="ARBA00022840"/>
    </source>
</evidence>
<keyword evidence="12 14" id="KW-0234">DNA repair</keyword>
<dbReference type="InterPro" id="IPR012340">
    <property type="entry name" value="NA-bd_OB-fold"/>
</dbReference>
<dbReference type="InterPro" id="IPR022865">
    <property type="entry name" value="DNA_ligae_ATP-dep_bac/arc"/>
</dbReference>
<dbReference type="GO" id="GO:0003910">
    <property type="term" value="F:DNA ligase (ATP) activity"/>
    <property type="evidence" value="ECO:0007669"/>
    <property type="project" value="UniProtKB-UniRule"/>
</dbReference>
<evidence type="ECO:0000256" key="13">
    <source>
        <dbReference type="ARBA" id="ARBA00023306"/>
    </source>
</evidence>
<dbReference type="SUPFAM" id="SSF56091">
    <property type="entry name" value="DNA ligase/mRNA capping enzyme, catalytic domain"/>
    <property type="match status" value="1"/>
</dbReference>
<accession>A0A7J4IXA6</accession>
<comment type="catalytic activity">
    <reaction evidence="14">
        <text>ATP + (deoxyribonucleotide)n-3'-hydroxyl + 5'-phospho-(deoxyribonucleotide)m = (deoxyribonucleotide)n+m + AMP + diphosphate.</text>
        <dbReference type="EC" id="6.5.1.1"/>
    </reaction>
</comment>
<dbReference type="Gene3D" id="3.30.470.30">
    <property type="entry name" value="DNA ligase/mRNA capping enzyme"/>
    <property type="match status" value="1"/>
</dbReference>
<comment type="function">
    <text evidence="14">DNA ligase that seals nicks in double-stranded DNA during DNA replication, DNA recombination and DNA repair.</text>
</comment>
<evidence type="ECO:0000256" key="5">
    <source>
        <dbReference type="ARBA" id="ARBA00022705"/>
    </source>
</evidence>
<dbReference type="Proteomes" id="UP000565078">
    <property type="component" value="Unassembled WGS sequence"/>
</dbReference>
<dbReference type="GO" id="GO:0006273">
    <property type="term" value="P:lagging strand elongation"/>
    <property type="evidence" value="ECO:0007669"/>
    <property type="project" value="TreeGrafter"/>
</dbReference>
<dbReference type="InterPro" id="IPR000977">
    <property type="entry name" value="DNA_ligase_ATP-dep"/>
</dbReference>
<dbReference type="GO" id="GO:0046872">
    <property type="term" value="F:metal ion binding"/>
    <property type="evidence" value="ECO:0007669"/>
    <property type="project" value="UniProtKB-KW"/>
</dbReference>
<dbReference type="Pfam" id="PF04675">
    <property type="entry name" value="DNA_ligase_A_N"/>
    <property type="match status" value="1"/>
</dbReference>
<dbReference type="InterPro" id="IPR012310">
    <property type="entry name" value="DNA_ligase_ATP-dep_cent"/>
</dbReference>
<evidence type="ECO:0000256" key="15">
    <source>
        <dbReference type="RuleBase" id="RU004196"/>
    </source>
</evidence>
<evidence type="ECO:0000313" key="18">
    <source>
        <dbReference type="EMBL" id="HIH10193.1"/>
    </source>
</evidence>
<gene>
    <name evidence="14" type="primary">lig</name>
    <name evidence="18" type="ORF">HA254_06020</name>
</gene>
<dbReference type="GO" id="GO:0003677">
    <property type="term" value="F:DNA binding"/>
    <property type="evidence" value="ECO:0007669"/>
    <property type="project" value="InterPro"/>
</dbReference>
<comment type="caution">
    <text evidence="18">The sequence shown here is derived from an EMBL/GenBank/DDBJ whole genome shotgun (WGS) entry which is preliminary data.</text>
</comment>
<keyword evidence="4 14" id="KW-0132">Cell division</keyword>
<reference evidence="19" key="1">
    <citation type="journal article" date="2020" name="bioRxiv">
        <title>A rank-normalized archaeal taxonomy based on genome phylogeny resolves widespread incomplete and uneven classifications.</title>
        <authorList>
            <person name="Rinke C."/>
            <person name="Chuvochina M."/>
            <person name="Mussig A.J."/>
            <person name="Chaumeil P.-A."/>
            <person name="Waite D.W."/>
            <person name="Whitman W.B."/>
            <person name="Parks D.H."/>
            <person name="Hugenholtz P."/>
        </authorList>
    </citation>
    <scope>NUCLEOTIDE SEQUENCE [LARGE SCALE GENOMIC DNA]</scope>
</reference>
<dbReference type="AlphaFoldDB" id="A0A7J4IXA6"/>
<feature type="binding site" evidence="14">
    <location>
        <position position="454"/>
    </location>
    <ligand>
        <name>ATP</name>
        <dbReference type="ChEBI" id="CHEBI:30616"/>
    </ligand>
</feature>
<evidence type="ECO:0000256" key="4">
    <source>
        <dbReference type="ARBA" id="ARBA00022618"/>
    </source>
</evidence>
<dbReference type="Pfam" id="PF04679">
    <property type="entry name" value="DNA_ligase_A_C"/>
    <property type="match status" value="1"/>
</dbReference>
<evidence type="ECO:0000313" key="19">
    <source>
        <dbReference type="Proteomes" id="UP000565078"/>
    </source>
</evidence>
<evidence type="ECO:0000256" key="7">
    <source>
        <dbReference type="ARBA" id="ARBA00022741"/>
    </source>
</evidence>
<dbReference type="InterPro" id="IPR016059">
    <property type="entry name" value="DNA_ligase_ATP-dep_CS"/>
</dbReference>
<dbReference type="PANTHER" id="PTHR45674:SF4">
    <property type="entry name" value="DNA LIGASE 1"/>
    <property type="match status" value="1"/>
</dbReference>
<evidence type="ECO:0000259" key="17">
    <source>
        <dbReference type="PROSITE" id="PS50160"/>
    </source>
</evidence>
<dbReference type="PROSITE" id="PS50160">
    <property type="entry name" value="DNA_LIGASE_A3"/>
    <property type="match status" value="1"/>
</dbReference>
<keyword evidence="3 14" id="KW-0436">Ligase</keyword>
<dbReference type="Pfam" id="PF01068">
    <property type="entry name" value="DNA_ligase_A_M"/>
    <property type="match status" value="1"/>
</dbReference>
<dbReference type="EC" id="6.5.1.1" evidence="14"/>
<feature type="binding site" evidence="14">
    <location>
        <position position="288"/>
    </location>
    <ligand>
        <name>ATP</name>
        <dbReference type="ChEBI" id="CHEBI:30616"/>
    </ligand>
</feature>
<keyword evidence="5 14" id="KW-0235">DNA replication</keyword>
<dbReference type="GO" id="GO:0071897">
    <property type="term" value="P:DNA biosynthetic process"/>
    <property type="evidence" value="ECO:0007669"/>
    <property type="project" value="InterPro"/>
</dbReference>
<comment type="cofactor">
    <cofactor evidence="14">
        <name>Mg(2+)</name>
        <dbReference type="ChEBI" id="CHEBI:18420"/>
    </cofactor>
</comment>
<feature type="region of interest" description="Disordered" evidence="16">
    <location>
        <begin position="603"/>
        <end position="626"/>
    </location>
</feature>
<dbReference type="PROSITE" id="PS00333">
    <property type="entry name" value="DNA_LIGASE_A2"/>
    <property type="match status" value="1"/>
</dbReference>
<dbReference type="CDD" id="cd07969">
    <property type="entry name" value="OBF_DNA_ligase_I"/>
    <property type="match status" value="1"/>
</dbReference>
<feature type="binding site" evidence="14">
    <location>
        <position position="448"/>
    </location>
    <ligand>
        <name>ATP</name>
        <dbReference type="ChEBI" id="CHEBI:30616"/>
    </ligand>
</feature>
<dbReference type="InterPro" id="IPR036599">
    <property type="entry name" value="DNA_ligase_N_sf"/>
</dbReference>
<dbReference type="EMBL" id="DUGC01000095">
    <property type="protein sequence ID" value="HIH10193.1"/>
    <property type="molecule type" value="Genomic_DNA"/>
</dbReference>
<name>A0A7J4IXA6_9ARCH</name>
<keyword evidence="13 14" id="KW-0131">Cell cycle</keyword>
<dbReference type="SUPFAM" id="SSF117018">
    <property type="entry name" value="ATP-dependent DNA ligase DNA-binding domain"/>
    <property type="match status" value="1"/>
</dbReference>
<feature type="binding site" evidence="14">
    <location>
        <position position="333"/>
    </location>
    <ligand>
        <name>ATP</name>
        <dbReference type="ChEBI" id="CHEBI:30616"/>
    </ligand>
</feature>
<keyword evidence="6 14" id="KW-0479">Metal-binding</keyword>
<feature type="domain" description="ATP-dependent DNA ligase family profile" evidence="17">
    <location>
        <begin position="361"/>
        <end position="482"/>
    </location>
</feature>
<evidence type="ECO:0000256" key="2">
    <source>
        <dbReference type="ARBA" id="ARBA00013308"/>
    </source>
</evidence>
<dbReference type="Gene3D" id="1.10.3260.10">
    <property type="entry name" value="DNA ligase, ATP-dependent, N-terminal domain"/>
    <property type="match status" value="1"/>
</dbReference>
<dbReference type="InterPro" id="IPR012308">
    <property type="entry name" value="DNA_ligase_ATP-dep_N"/>
</dbReference>
<sequence>MEFSEICEYFDRIESMASRLEMTQILAQMLSKVPAQDMRHVIYLSQGALGPRHHSIEAGLGEGLIVQGIGKATGYQKEEILKMYKEVGDLGTVCQRLAGRKKQRALFSGKLTVEKVFSNFVKISQLSGSGSQDSKLRMFAELINSSGGTEAKYITRIPLGNMRLGIGDPTIMEALALNYTGEFLSDRKMRRKIAEELKEKFDDVPEGEVARKARQRLRAIIEGKYNIFSDLGEIARRLKENGLKGLDEISIQAGTPIRPTLAERLPSSKEIIEKLGKCEVQAKYDGLRVQCHKENGKVTIFSRQSENITPMFPDLVEAVKVQIKAQTAIFEGEALAFNEETEQYFPFQVTITRKRKYDVAQKAIELPLRLFAFDLMFANGENTMPLPFIERGRRLAQIIGKGDTIRIAKSIVTDDAKELEDFFLESIENGLEGIIAKDLNAPYIAGARKFAWIKLKRSYKGELNDSVDLTIIGYFRGRGKRAQFGLGGLLTAVYDEKSDTFRSVTKIGTGMSEQMLSELESKLSKIAKKQKPARVESDIIPDVWTEPKYVIEVVADEITRSPMHTAGAQKGSPGYALRFPRMIKFREKRAEESTSVAEIIEMHKKQGTRQVESPKDGPGAQGPQRI</sequence>
<keyword evidence="10 14" id="KW-0460">Magnesium</keyword>
<dbReference type="HAMAP" id="MF_00407">
    <property type="entry name" value="DNA_ligase"/>
    <property type="match status" value="1"/>
</dbReference>
<dbReference type="GO" id="GO:0005524">
    <property type="term" value="F:ATP binding"/>
    <property type="evidence" value="ECO:0007669"/>
    <property type="project" value="UniProtKB-UniRule"/>
</dbReference>
<evidence type="ECO:0000256" key="11">
    <source>
        <dbReference type="ARBA" id="ARBA00023172"/>
    </source>
</evidence>
<dbReference type="GO" id="GO:0006281">
    <property type="term" value="P:DNA repair"/>
    <property type="evidence" value="ECO:0007669"/>
    <property type="project" value="UniProtKB-UniRule"/>
</dbReference>
<evidence type="ECO:0000256" key="6">
    <source>
        <dbReference type="ARBA" id="ARBA00022723"/>
    </source>
</evidence>
<comment type="caution">
    <text evidence="14">Lacks conserved residue(s) required for the propagation of feature annotation.</text>
</comment>
<dbReference type="CDD" id="cd07901">
    <property type="entry name" value="Adenylation_DNA_ligase_Arch_LigB"/>
    <property type="match status" value="1"/>
</dbReference>
<dbReference type="GO" id="GO:0051301">
    <property type="term" value="P:cell division"/>
    <property type="evidence" value="ECO:0007669"/>
    <property type="project" value="UniProtKB-KW"/>
</dbReference>
<evidence type="ECO:0000256" key="8">
    <source>
        <dbReference type="ARBA" id="ARBA00022763"/>
    </source>
</evidence>
<protein>
    <recommendedName>
        <fullName evidence="2 14">DNA ligase</fullName>
        <ecNumber evidence="14">6.5.1.1</ecNumber>
    </recommendedName>
    <alternativeName>
        <fullName evidence="14">Polydeoxyribonucleotide synthase [ATP]</fullName>
    </alternativeName>
</protein>
<keyword evidence="11 14" id="KW-0233">DNA recombination</keyword>
<dbReference type="NCBIfam" id="TIGR00574">
    <property type="entry name" value="dnl1"/>
    <property type="match status" value="1"/>
</dbReference>
<dbReference type="Gene3D" id="2.40.50.140">
    <property type="entry name" value="Nucleic acid-binding proteins"/>
    <property type="match status" value="1"/>
</dbReference>
<evidence type="ECO:0000256" key="16">
    <source>
        <dbReference type="SAM" id="MobiDB-lite"/>
    </source>
</evidence>
<dbReference type="PANTHER" id="PTHR45674">
    <property type="entry name" value="DNA LIGASE 1/3 FAMILY MEMBER"/>
    <property type="match status" value="1"/>
</dbReference>
<evidence type="ECO:0000256" key="10">
    <source>
        <dbReference type="ARBA" id="ARBA00022842"/>
    </source>
</evidence>
<keyword evidence="8 14" id="KW-0227">DNA damage</keyword>
<dbReference type="GO" id="GO:0006310">
    <property type="term" value="P:DNA recombination"/>
    <property type="evidence" value="ECO:0007669"/>
    <property type="project" value="UniProtKB-UniRule"/>
</dbReference>
<evidence type="ECO:0000256" key="14">
    <source>
        <dbReference type="HAMAP-Rule" id="MF_00407"/>
    </source>
</evidence>